<dbReference type="Pfam" id="PF03767">
    <property type="entry name" value="Acid_phosphat_B"/>
    <property type="match status" value="1"/>
</dbReference>
<dbReference type="PROSITE" id="PS51257">
    <property type="entry name" value="PROKAR_LIPOPROTEIN"/>
    <property type="match status" value="1"/>
</dbReference>
<proteinExistence type="predicted"/>
<keyword evidence="1 2" id="KW-0732">Signal</keyword>
<dbReference type="InterPro" id="IPR006423">
    <property type="entry name" value="Lipo_e_P4"/>
</dbReference>
<reference evidence="3 4" key="1">
    <citation type="submission" date="2019-12" db="EMBL/GenBank/DDBJ databases">
        <title>Genomic-based taxomic classification of the family Erythrobacteraceae.</title>
        <authorList>
            <person name="Xu L."/>
        </authorList>
    </citation>
    <scope>NUCLEOTIDE SEQUENCE [LARGE SCALE GENOMIC DNA]</scope>
    <source>
        <strain evidence="3 4">DSM 16225</strain>
    </source>
</reference>
<dbReference type="OrthoDB" id="193314at2"/>
<feature type="signal peptide" evidence="2">
    <location>
        <begin position="1"/>
        <end position="23"/>
    </location>
</feature>
<dbReference type="InterPro" id="IPR036412">
    <property type="entry name" value="HAD-like_sf"/>
</dbReference>
<evidence type="ECO:0000256" key="2">
    <source>
        <dbReference type="SAM" id="SignalP"/>
    </source>
</evidence>
<dbReference type="SFLD" id="SFLDG01125">
    <property type="entry name" value="C1.1:_Acid_Phosphatase_Like"/>
    <property type="match status" value="1"/>
</dbReference>
<accession>A0A844Y4X8</accession>
<dbReference type="SUPFAM" id="SSF56784">
    <property type="entry name" value="HAD-like"/>
    <property type="match status" value="1"/>
</dbReference>
<comment type="caution">
    <text evidence="3">The sequence shown here is derived from an EMBL/GenBank/DDBJ whole genome shotgun (WGS) entry which is preliminary data.</text>
</comment>
<dbReference type="RefSeq" id="WP_160608797.1">
    <property type="nucleotide sequence ID" value="NZ_WTYF01000004.1"/>
</dbReference>
<dbReference type="SFLD" id="SFLDS00003">
    <property type="entry name" value="Haloacid_Dehalogenase"/>
    <property type="match status" value="1"/>
</dbReference>
<dbReference type="Gene3D" id="3.40.50.1000">
    <property type="entry name" value="HAD superfamily/HAD-like"/>
    <property type="match status" value="1"/>
</dbReference>
<protein>
    <submittedName>
        <fullName evidence="3">Acid phosphatase</fullName>
    </submittedName>
</protein>
<dbReference type="AlphaFoldDB" id="A0A844Y4X8"/>
<evidence type="ECO:0000256" key="1">
    <source>
        <dbReference type="ARBA" id="ARBA00022729"/>
    </source>
</evidence>
<gene>
    <name evidence="3" type="ORF">GRI42_12515</name>
</gene>
<dbReference type="GO" id="GO:0009279">
    <property type="term" value="C:cell outer membrane"/>
    <property type="evidence" value="ECO:0007669"/>
    <property type="project" value="InterPro"/>
</dbReference>
<dbReference type="InterPro" id="IPR023214">
    <property type="entry name" value="HAD_sf"/>
</dbReference>
<keyword evidence="4" id="KW-1185">Reference proteome</keyword>
<organism evidence="3 4">
    <name type="scientific">Qipengyuania gaetbuli</name>
    <dbReference type="NCBI Taxonomy" id="266952"/>
    <lineage>
        <taxon>Bacteria</taxon>
        <taxon>Pseudomonadati</taxon>
        <taxon>Pseudomonadota</taxon>
        <taxon>Alphaproteobacteria</taxon>
        <taxon>Sphingomonadales</taxon>
        <taxon>Erythrobacteraceae</taxon>
        <taxon>Qipengyuania</taxon>
    </lineage>
</organism>
<dbReference type="Proteomes" id="UP000444185">
    <property type="component" value="Unassembled WGS sequence"/>
</dbReference>
<evidence type="ECO:0000313" key="3">
    <source>
        <dbReference type="EMBL" id="MXO52128.1"/>
    </source>
</evidence>
<dbReference type="EMBL" id="WTYF01000004">
    <property type="protein sequence ID" value="MXO52128.1"/>
    <property type="molecule type" value="Genomic_DNA"/>
</dbReference>
<evidence type="ECO:0000313" key="4">
    <source>
        <dbReference type="Proteomes" id="UP000444185"/>
    </source>
</evidence>
<feature type="chain" id="PRO_5032427634" evidence="2">
    <location>
        <begin position="24"/>
        <end position="307"/>
    </location>
</feature>
<name>A0A844Y4X8_9SPHN</name>
<sequence length="307" mass="32905">MMKLRLAIAASTMLLGACATTGAAPEAPVTSKPAVTLESDAPDTMRWLYGSGEAAAVSIQSWRMLADYATARARERRIPQAVPMGIDGGVSAPSCMDGDRVKPLAVVFDVDETVLLNQGYEYWLAQGNRYTSESWRKWEESAASLARPVPGAVTGMRRLREAGITPVFNTNRQHSPEGAARAIEVAGLGKAVHLDTLYLRGDDGGGGGKDGRRKMIAAKYCVIALAGDNLGDFADVFNEEGRVPAARRQLAARGDYAQLWGNGWFALPNPVYGDSIKGTIGEVFAEDQRWNPDTARSNAPAIMSEGN</sequence>
<dbReference type="InterPro" id="IPR005519">
    <property type="entry name" value="Acid_phosphat_B-like"/>
</dbReference>